<keyword evidence="8 20" id="KW-0548">Nucleotidyltransferase</keyword>
<dbReference type="GO" id="GO:0009245">
    <property type="term" value="P:lipid A biosynthetic process"/>
    <property type="evidence" value="ECO:0007669"/>
    <property type="project" value="UniProtKB-UniRule"/>
</dbReference>
<comment type="caution">
    <text evidence="23">The sequence shown here is derived from an EMBL/GenBank/DDBJ whole genome shotgun (WGS) entry which is preliminary data.</text>
</comment>
<dbReference type="InterPro" id="IPR005835">
    <property type="entry name" value="NTP_transferase_dom"/>
</dbReference>
<dbReference type="InterPro" id="IPR005882">
    <property type="entry name" value="Bifunctional_GlmU"/>
</dbReference>
<feature type="binding site" evidence="20">
    <location>
        <position position="425"/>
    </location>
    <ligand>
        <name>acetyl-CoA</name>
        <dbReference type="ChEBI" id="CHEBI:57288"/>
    </ligand>
</feature>
<comment type="pathway">
    <text evidence="3 20">Nucleotide-sugar biosynthesis; UDP-N-acetyl-alpha-D-glucosamine biosynthesis; UDP-N-acetyl-alpha-D-glucosamine from N-acetyl-alpha-D-glucosamine 1-phosphate: step 1/1.</text>
</comment>
<comment type="cofactor">
    <cofactor evidence="20">
        <name>Mg(2+)</name>
        <dbReference type="ChEBI" id="CHEBI:18420"/>
    </cofactor>
    <text evidence="20">Binds 1 Mg(2+) ion per subunit.</text>
</comment>
<evidence type="ECO:0000256" key="4">
    <source>
        <dbReference type="ARBA" id="ARBA00007707"/>
    </source>
</evidence>
<comment type="pathway">
    <text evidence="2 20">Nucleotide-sugar biosynthesis; UDP-N-acetyl-alpha-D-glucosamine biosynthesis; N-acetyl-alpha-D-glucosamine 1-phosphate from alpha-D-glucosamine 6-phosphate (route II): step 2/2.</text>
</comment>
<comment type="caution">
    <text evidence="20">Lacks conserved residue(s) required for the propagation of feature annotation.</text>
</comment>
<feature type="binding site" evidence="20">
    <location>
        <position position="105"/>
    </location>
    <ligand>
        <name>Mg(2+)</name>
        <dbReference type="ChEBI" id="CHEBI:18420"/>
    </ligand>
</feature>
<dbReference type="GO" id="GO:0019134">
    <property type="term" value="F:glucosamine-1-phosphate N-acetyltransferase activity"/>
    <property type="evidence" value="ECO:0007669"/>
    <property type="project" value="UniProtKB-UniRule"/>
</dbReference>
<evidence type="ECO:0000256" key="19">
    <source>
        <dbReference type="ARBA" id="ARBA00049628"/>
    </source>
</evidence>
<comment type="catalytic activity">
    <reaction evidence="18 20">
        <text>N-acetyl-alpha-D-glucosamine 1-phosphate + UTP + H(+) = UDP-N-acetyl-alpha-D-glucosamine + diphosphate</text>
        <dbReference type="Rhea" id="RHEA:13509"/>
        <dbReference type="ChEBI" id="CHEBI:15378"/>
        <dbReference type="ChEBI" id="CHEBI:33019"/>
        <dbReference type="ChEBI" id="CHEBI:46398"/>
        <dbReference type="ChEBI" id="CHEBI:57705"/>
        <dbReference type="ChEBI" id="CHEBI:57776"/>
        <dbReference type="EC" id="2.7.7.23"/>
    </reaction>
</comment>
<dbReference type="GO" id="GO:0016020">
    <property type="term" value="C:membrane"/>
    <property type="evidence" value="ECO:0007669"/>
    <property type="project" value="GOC"/>
</dbReference>
<dbReference type="SUPFAM" id="SSF53448">
    <property type="entry name" value="Nucleotide-diphospho-sugar transferases"/>
    <property type="match status" value="1"/>
</dbReference>
<gene>
    <name evidence="20 23" type="primary">glmU</name>
    <name evidence="23" type="ORF">H8707_06710</name>
</gene>
<feature type="binding site" evidence="20">
    <location>
        <begin position="7"/>
        <end position="10"/>
    </location>
    <ligand>
        <name>UDP-N-acetyl-alpha-D-glucosamine</name>
        <dbReference type="ChEBI" id="CHEBI:57705"/>
    </ligand>
</feature>
<evidence type="ECO:0000256" key="6">
    <source>
        <dbReference type="ARBA" id="ARBA00022490"/>
    </source>
</evidence>
<dbReference type="NCBIfam" id="TIGR01173">
    <property type="entry name" value="glmU"/>
    <property type="match status" value="1"/>
</dbReference>
<dbReference type="InterPro" id="IPR029044">
    <property type="entry name" value="Nucleotide-diphossugar_trans"/>
</dbReference>
<feature type="binding site" evidence="20">
    <location>
        <position position="407"/>
    </location>
    <ligand>
        <name>acetyl-CoA</name>
        <dbReference type="ChEBI" id="CHEBI:57288"/>
    </ligand>
</feature>
<proteinExistence type="inferred from homology"/>
<evidence type="ECO:0000256" key="17">
    <source>
        <dbReference type="ARBA" id="ARBA00048247"/>
    </source>
</evidence>
<dbReference type="Pfam" id="PF25087">
    <property type="entry name" value="GMPPB_C"/>
    <property type="match status" value="1"/>
</dbReference>
<evidence type="ECO:0000256" key="1">
    <source>
        <dbReference type="ARBA" id="ARBA00004496"/>
    </source>
</evidence>
<organism evidence="23 24">
    <name type="scientific">Paratissierella segnis</name>
    <dbReference type="NCBI Taxonomy" id="2763679"/>
    <lineage>
        <taxon>Bacteria</taxon>
        <taxon>Bacillati</taxon>
        <taxon>Bacillota</taxon>
        <taxon>Tissierellia</taxon>
        <taxon>Tissierellales</taxon>
        <taxon>Tissierellaceae</taxon>
        <taxon>Paratissierella</taxon>
    </lineage>
</organism>
<evidence type="ECO:0000256" key="10">
    <source>
        <dbReference type="ARBA" id="ARBA00022737"/>
    </source>
</evidence>
<dbReference type="GO" id="GO:0000902">
    <property type="term" value="P:cell morphogenesis"/>
    <property type="evidence" value="ECO:0007669"/>
    <property type="project" value="UniProtKB-UniRule"/>
</dbReference>
<keyword evidence="14 20" id="KW-0511">Multifunctional enzyme</keyword>
<keyword evidence="6 20" id="KW-0963">Cytoplasm</keyword>
<feature type="binding site" evidence="20">
    <location>
        <position position="142"/>
    </location>
    <ligand>
        <name>UDP-N-acetyl-alpha-D-glucosamine</name>
        <dbReference type="ChEBI" id="CHEBI:57705"/>
    </ligand>
</feature>
<feature type="binding site" evidence="20">
    <location>
        <position position="442"/>
    </location>
    <ligand>
        <name>acetyl-CoA</name>
        <dbReference type="ChEBI" id="CHEBI:57288"/>
    </ligand>
</feature>
<dbReference type="RefSeq" id="WP_262429373.1">
    <property type="nucleotide sequence ID" value="NZ_JACRTG010000016.1"/>
</dbReference>
<feature type="binding site" evidence="20">
    <location>
        <position position="157"/>
    </location>
    <ligand>
        <name>UDP-N-acetyl-alpha-D-glucosamine</name>
        <dbReference type="ChEBI" id="CHEBI:57705"/>
    </ligand>
</feature>
<evidence type="ECO:0000256" key="18">
    <source>
        <dbReference type="ARBA" id="ARBA00048493"/>
    </source>
</evidence>
<feature type="binding site" evidence="20">
    <location>
        <begin position="81"/>
        <end position="82"/>
    </location>
    <ligand>
        <name>UDP-N-acetyl-alpha-D-glucosamine</name>
        <dbReference type="ChEBI" id="CHEBI:57705"/>
    </ligand>
</feature>
<comment type="similarity">
    <text evidence="4 20">In the C-terminal section; belongs to the transferase hexapeptide repeat family.</text>
</comment>
<dbReference type="GO" id="GO:0003977">
    <property type="term" value="F:UDP-N-acetylglucosamine diphosphorylase activity"/>
    <property type="evidence" value="ECO:0007669"/>
    <property type="project" value="UniProtKB-UniRule"/>
</dbReference>
<dbReference type="GO" id="GO:0009252">
    <property type="term" value="P:peptidoglycan biosynthetic process"/>
    <property type="evidence" value="ECO:0007669"/>
    <property type="project" value="UniProtKB-UniRule"/>
</dbReference>
<comment type="pathway">
    <text evidence="20">Bacterial outer membrane biogenesis; LPS lipid A biosynthesis.</text>
</comment>
<feature type="binding site" evidence="20">
    <location>
        <position position="230"/>
    </location>
    <ligand>
        <name>UDP-N-acetyl-alpha-D-glucosamine</name>
        <dbReference type="ChEBI" id="CHEBI:57705"/>
    </ligand>
</feature>
<evidence type="ECO:0000256" key="13">
    <source>
        <dbReference type="ARBA" id="ARBA00022984"/>
    </source>
</evidence>
<feature type="binding site" evidence="20">
    <location>
        <position position="353"/>
    </location>
    <ligand>
        <name>UDP-N-acetyl-alpha-D-glucosamine</name>
        <dbReference type="ChEBI" id="CHEBI:57705"/>
    </ligand>
</feature>
<dbReference type="SUPFAM" id="SSF51161">
    <property type="entry name" value="Trimeric LpxA-like enzymes"/>
    <property type="match status" value="1"/>
</dbReference>
<feature type="binding site" evidence="20">
    <location>
        <position position="379"/>
    </location>
    <ligand>
        <name>UDP-N-acetyl-alpha-D-glucosamine</name>
        <dbReference type="ChEBI" id="CHEBI:57705"/>
    </ligand>
</feature>
<reference evidence="23" key="1">
    <citation type="submission" date="2020-08" db="EMBL/GenBank/DDBJ databases">
        <title>Genome public.</title>
        <authorList>
            <person name="Liu C."/>
            <person name="Sun Q."/>
        </authorList>
    </citation>
    <scope>NUCLEOTIDE SEQUENCE</scope>
    <source>
        <strain evidence="23">BX21</strain>
    </source>
</reference>
<dbReference type="InterPro" id="IPR038009">
    <property type="entry name" value="GlmU_C_LbH"/>
</dbReference>
<dbReference type="GO" id="GO:0008360">
    <property type="term" value="P:regulation of cell shape"/>
    <property type="evidence" value="ECO:0007669"/>
    <property type="project" value="UniProtKB-KW"/>
</dbReference>
<keyword evidence="7 20" id="KW-0808">Transferase</keyword>
<keyword evidence="11 20" id="KW-0460">Magnesium</keyword>
<feature type="domain" description="Nucleotidyl transferase" evidence="21">
    <location>
        <begin position="5"/>
        <end position="215"/>
    </location>
</feature>
<evidence type="ECO:0000256" key="15">
    <source>
        <dbReference type="ARBA" id="ARBA00023315"/>
    </source>
</evidence>
<feature type="region of interest" description="Linker" evidence="20">
    <location>
        <begin position="233"/>
        <end position="253"/>
    </location>
</feature>
<dbReference type="EMBL" id="JACRTG010000016">
    <property type="protein sequence ID" value="MBC8587926.1"/>
    <property type="molecule type" value="Genomic_DNA"/>
</dbReference>
<evidence type="ECO:0000256" key="3">
    <source>
        <dbReference type="ARBA" id="ARBA00005208"/>
    </source>
</evidence>
<dbReference type="CDD" id="cd02540">
    <property type="entry name" value="GT2_GlmU_N_bac"/>
    <property type="match status" value="1"/>
</dbReference>
<feature type="binding site" evidence="20">
    <location>
        <position position="335"/>
    </location>
    <ligand>
        <name>UDP-N-acetyl-alpha-D-glucosamine</name>
        <dbReference type="ChEBI" id="CHEBI:57705"/>
    </ligand>
</feature>
<dbReference type="CDD" id="cd03353">
    <property type="entry name" value="LbH_GlmU_C"/>
    <property type="match status" value="1"/>
</dbReference>
<dbReference type="GO" id="GO:0071555">
    <property type="term" value="P:cell wall organization"/>
    <property type="evidence" value="ECO:0007669"/>
    <property type="project" value="UniProtKB-KW"/>
</dbReference>
<feature type="domain" description="Mannose-1-phosphate guanyltransferase C-terminal" evidence="22">
    <location>
        <begin position="266"/>
        <end position="335"/>
    </location>
</feature>
<feature type="region of interest" description="N-acetyltransferase" evidence="20">
    <location>
        <begin position="254"/>
        <end position="461"/>
    </location>
</feature>
<keyword evidence="15 20" id="KW-0012">Acyltransferase</keyword>
<feature type="binding site" evidence="20">
    <location>
        <position position="368"/>
    </location>
    <ligand>
        <name>UDP-N-acetyl-alpha-D-glucosamine</name>
        <dbReference type="ChEBI" id="CHEBI:57705"/>
    </ligand>
</feature>
<feature type="binding site" evidence="20">
    <location>
        <position position="230"/>
    </location>
    <ligand>
        <name>Mg(2+)</name>
        <dbReference type="ChEBI" id="CHEBI:18420"/>
    </ligand>
</feature>
<keyword evidence="9 20" id="KW-0479">Metal-binding</keyword>
<dbReference type="Pfam" id="PF14602">
    <property type="entry name" value="Hexapep_2"/>
    <property type="match status" value="1"/>
</dbReference>
<evidence type="ECO:0000256" key="14">
    <source>
        <dbReference type="ARBA" id="ARBA00023268"/>
    </source>
</evidence>
<feature type="binding site" evidence="20">
    <location>
        <position position="172"/>
    </location>
    <ligand>
        <name>UDP-N-acetyl-alpha-D-glucosamine</name>
        <dbReference type="ChEBI" id="CHEBI:57705"/>
    </ligand>
</feature>
<feature type="region of interest" description="Pyrophosphorylase" evidence="20">
    <location>
        <begin position="1"/>
        <end position="232"/>
    </location>
</feature>
<evidence type="ECO:0000313" key="23">
    <source>
        <dbReference type="EMBL" id="MBC8587926.1"/>
    </source>
</evidence>
<keyword evidence="10 20" id="KW-0677">Repeat</keyword>
<evidence type="ECO:0000313" key="24">
    <source>
        <dbReference type="Proteomes" id="UP000601171"/>
    </source>
</evidence>
<sequence length="461" mass="51100">MIISVTLAAGEGTRMKSKIPKILHKICGKPLLEYVIDSCNRINVDKNIVVVGHGAEIVKEYFKDSSLIFKTQPISKDAPYGTGFAVMQAIDEISDDSIVIILYGDTPLITEETVRKLLDFHRTGNFDATVLSAIFENPEGYGRIIRDDEGNISKIVEDKDATTFEKEINEINSGMYSFSGRALKYALGKLKNYNSQNEYYITDVIRILNDEEYKVGVFVIDNPIEVYGVNSRSQLALCEKVIQKRINEKLMLDGVTIIDPDNTYIEEDVTIGSDTIIYPGVTLEGNTIIGEDCIIRGNTRITDSQILDRVYIESSVIESSTVGYDCHIGPYSHLRPDSHLGQNVKIGNFVEVKKATIMDNSKAGHLAYIGDAQVGKCVNVGCGVIFVNYNGREKFKTIVGDHAFLGSNSNLVAPVLIKDWGYIAAGSTITKDVEEGDLSIARAHQVNKEGWVEKKGFKKRK</sequence>
<evidence type="ECO:0000256" key="12">
    <source>
        <dbReference type="ARBA" id="ARBA00022960"/>
    </source>
</evidence>
<evidence type="ECO:0000256" key="11">
    <source>
        <dbReference type="ARBA" id="ARBA00022842"/>
    </source>
</evidence>
<dbReference type="AlphaFoldDB" id="A0A926IJX8"/>
<dbReference type="InterPro" id="IPR050065">
    <property type="entry name" value="GlmU-like"/>
</dbReference>
<dbReference type="HAMAP" id="MF_01631">
    <property type="entry name" value="GlmU"/>
    <property type="match status" value="1"/>
</dbReference>
<dbReference type="Proteomes" id="UP000601171">
    <property type="component" value="Unassembled WGS sequence"/>
</dbReference>
<evidence type="ECO:0000256" key="2">
    <source>
        <dbReference type="ARBA" id="ARBA00005166"/>
    </source>
</evidence>
<dbReference type="EC" id="2.7.7.23" evidence="20"/>
<protein>
    <recommendedName>
        <fullName evidence="20">Bifunctional protein GlmU</fullName>
    </recommendedName>
    <domain>
        <recommendedName>
            <fullName evidence="20">UDP-N-acetylglucosamine pyrophosphorylase</fullName>
            <ecNumber evidence="20">2.7.7.23</ecNumber>
        </recommendedName>
        <alternativeName>
            <fullName evidence="20">N-acetylglucosamine-1-phosphate uridyltransferase</fullName>
        </alternativeName>
    </domain>
    <domain>
        <recommendedName>
            <fullName evidence="20">Glucosamine-1-phosphate N-acetyltransferase</fullName>
            <ecNumber evidence="20">2.3.1.157</ecNumber>
        </recommendedName>
    </domain>
</protein>
<dbReference type="EC" id="2.3.1.157" evidence="20"/>
<dbReference type="Pfam" id="PF00483">
    <property type="entry name" value="NTP_transferase"/>
    <property type="match status" value="1"/>
</dbReference>
<evidence type="ECO:0000259" key="22">
    <source>
        <dbReference type="Pfam" id="PF25087"/>
    </source>
</evidence>
<name>A0A926IJX8_9FIRM</name>
<dbReference type="InterPro" id="IPR001451">
    <property type="entry name" value="Hexapep"/>
</dbReference>
<dbReference type="GO" id="GO:0000287">
    <property type="term" value="F:magnesium ion binding"/>
    <property type="evidence" value="ECO:0007669"/>
    <property type="project" value="UniProtKB-UniRule"/>
</dbReference>
<evidence type="ECO:0000256" key="9">
    <source>
        <dbReference type="ARBA" id="ARBA00022723"/>
    </source>
</evidence>
<evidence type="ECO:0000256" key="16">
    <source>
        <dbReference type="ARBA" id="ARBA00023316"/>
    </source>
</evidence>
<comment type="subunit">
    <text evidence="20">Homotrimer.</text>
</comment>
<keyword evidence="24" id="KW-1185">Reference proteome</keyword>
<dbReference type="GO" id="GO:0006048">
    <property type="term" value="P:UDP-N-acetylglucosamine biosynthetic process"/>
    <property type="evidence" value="ECO:0007669"/>
    <property type="project" value="InterPro"/>
</dbReference>
<dbReference type="Gene3D" id="2.160.10.10">
    <property type="entry name" value="Hexapeptide repeat proteins"/>
    <property type="match status" value="1"/>
</dbReference>
<comment type="function">
    <text evidence="19 20">Catalyzes the last two sequential reactions in the de novo biosynthetic pathway for UDP-N-acetylglucosamine (UDP-GlcNAc). The C-terminal domain catalyzes the transfer of acetyl group from acetyl coenzyme A to glucosamine-1-phosphate (GlcN-1-P) to produce N-acetylglucosamine-1-phosphate (GlcNAc-1-P), which is converted into UDP-GlcNAc by the transfer of uridine 5-monophosphate (from uridine 5-triphosphate), a reaction catalyzed by the N-terminal domain.</text>
</comment>
<dbReference type="GO" id="GO:0005737">
    <property type="term" value="C:cytoplasm"/>
    <property type="evidence" value="ECO:0007669"/>
    <property type="project" value="UniProtKB-SubCell"/>
</dbReference>
<dbReference type="Gene3D" id="3.90.550.10">
    <property type="entry name" value="Spore Coat Polysaccharide Biosynthesis Protein SpsA, Chain A"/>
    <property type="match status" value="1"/>
</dbReference>
<feature type="binding site" evidence="20">
    <location>
        <begin position="103"/>
        <end position="105"/>
    </location>
    <ligand>
        <name>UDP-N-acetyl-alpha-D-glucosamine</name>
        <dbReference type="ChEBI" id="CHEBI:57705"/>
    </ligand>
</feature>
<keyword evidence="12 20" id="KW-0133">Cell shape</keyword>
<evidence type="ECO:0000256" key="8">
    <source>
        <dbReference type="ARBA" id="ARBA00022695"/>
    </source>
</evidence>
<keyword evidence="13 20" id="KW-0573">Peptidoglycan synthesis</keyword>
<evidence type="ECO:0000256" key="5">
    <source>
        <dbReference type="ARBA" id="ARBA00007947"/>
    </source>
</evidence>
<feature type="binding site" evidence="20">
    <location>
        <begin position="388"/>
        <end position="389"/>
    </location>
    <ligand>
        <name>acetyl-CoA</name>
        <dbReference type="ChEBI" id="CHEBI:57288"/>
    </ligand>
</feature>
<dbReference type="PANTHER" id="PTHR43584:SF3">
    <property type="entry name" value="BIFUNCTIONAL PROTEIN GLMU"/>
    <property type="match status" value="1"/>
</dbReference>
<feature type="active site" description="Proton acceptor" evidence="20">
    <location>
        <position position="365"/>
    </location>
</feature>
<evidence type="ECO:0000256" key="20">
    <source>
        <dbReference type="HAMAP-Rule" id="MF_01631"/>
    </source>
</evidence>
<comment type="similarity">
    <text evidence="5 20">In the N-terminal section; belongs to the N-acetylglucosamine-1-phosphate uridyltransferase family.</text>
</comment>
<dbReference type="InterPro" id="IPR056729">
    <property type="entry name" value="GMPPB_C"/>
</dbReference>
<feature type="binding site" evidence="20">
    <location>
        <position position="21"/>
    </location>
    <ligand>
        <name>UDP-N-acetyl-alpha-D-glucosamine</name>
        <dbReference type="ChEBI" id="CHEBI:57705"/>
    </ligand>
</feature>
<dbReference type="NCBIfam" id="NF010934">
    <property type="entry name" value="PRK14354.1"/>
    <property type="match status" value="1"/>
</dbReference>
<comment type="subcellular location">
    <subcellularLocation>
        <location evidence="1 20">Cytoplasm</location>
    </subcellularLocation>
</comment>
<keyword evidence="16 20" id="KW-0961">Cell wall biogenesis/degradation</keyword>
<evidence type="ECO:0000259" key="21">
    <source>
        <dbReference type="Pfam" id="PF00483"/>
    </source>
</evidence>
<comment type="catalytic activity">
    <reaction evidence="17 20">
        <text>alpha-D-glucosamine 1-phosphate + acetyl-CoA = N-acetyl-alpha-D-glucosamine 1-phosphate + CoA + H(+)</text>
        <dbReference type="Rhea" id="RHEA:13725"/>
        <dbReference type="ChEBI" id="CHEBI:15378"/>
        <dbReference type="ChEBI" id="CHEBI:57287"/>
        <dbReference type="ChEBI" id="CHEBI:57288"/>
        <dbReference type="ChEBI" id="CHEBI:57776"/>
        <dbReference type="ChEBI" id="CHEBI:58516"/>
        <dbReference type="EC" id="2.3.1.157"/>
    </reaction>
</comment>
<dbReference type="PANTHER" id="PTHR43584">
    <property type="entry name" value="NUCLEOTIDYL TRANSFERASE"/>
    <property type="match status" value="1"/>
</dbReference>
<dbReference type="InterPro" id="IPR011004">
    <property type="entry name" value="Trimer_LpxA-like_sf"/>
</dbReference>
<evidence type="ECO:0000256" key="7">
    <source>
        <dbReference type="ARBA" id="ARBA00022679"/>
    </source>
</evidence>
<accession>A0A926IJX8</accession>